<dbReference type="Proteomes" id="UP001519363">
    <property type="component" value="Unassembled WGS sequence"/>
</dbReference>
<dbReference type="Pfam" id="PF00583">
    <property type="entry name" value="Acetyltransf_1"/>
    <property type="match status" value="1"/>
</dbReference>
<dbReference type="PROSITE" id="PS51186">
    <property type="entry name" value="GNAT"/>
    <property type="match status" value="1"/>
</dbReference>
<accession>A0ABS5ASA1</accession>
<dbReference type="EMBL" id="JAGIOO010000001">
    <property type="protein sequence ID" value="MBP2478570.1"/>
    <property type="molecule type" value="Genomic_DNA"/>
</dbReference>
<sequence>MTSPVRLVELTDANREAVLALRVHPDQEDFVASVAQSLDDAARHPDANPWYRAVYAGDEPVGFLMLSWNVVPRPGVLGPWFLWRLLIDARHQGHGYGRAALAEVVRLVRAEGATELLTSHVPGEGGPLPFYLGLGFVPTGEVDGDEPVLRLVLSPQE</sequence>
<dbReference type="GO" id="GO:0004145">
    <property type="term" value="F:diamine N-acetyltransferase activity"/>
    <property type="evidence" value="ECO:0007669"/>
    <property type="project" value="UniProtKB-EC"/>
</dbReference>
<dbReference type="InterPro" id="IPR027455">
    <property type="entry name" value="Sper_AcTfrase_N"/>
</dbReference>
<feature type="domain" description="N-acetyltransferase" evidence="1">
    <location>
        <begin position="5"/>
        <end position="156"/>
    </location>
</feature>
<dbReference type="CDD" id="cd04301">
    <property type="entry name" value="NAT_SF"/>
    <property type="match status" value="1"/>
</dbReference>
<dbReference type="Gene3D" id="3.40.630.30">
    <property type="match status" value="1"/>
</dbReference>
<dbReference type="RefSeq" id="WP_209707586.1">
    <property type="nucleotide sequence ID" value="NZ_JAGIOO010000001.1"/>
</dbReference>
<reference evidence="2 3" key="1">
    <citation type="submission" date="2021-03" db="EMBL/GenBank/DDBJ databases">
        <title>Sequencing the genomes of 1000 actinobacteria strains.</title>
        <authorList>
            <person name="Klenk H.-P."/>
        </authorList>
    </citation>
    <scope>NUCLEOTIDE SEQUENCE [LARGE SCALE GENOMIC DNA]</scope>
    <source>
        <strain evidence="2 3">DSM 44580</strain>
    </source>
</reference>
<protein>
    <submittedName>
        <fullName evidence="2">Diamine N-acetyltransferase</fullName>
        <ecNumber evidence="2">2.3.1.57</ecNumber>
    </submittedName>
</protein>
<organism evidence="2 3">
    <name type="scientific">Crossiella equi</name>
    <dbReference type="NCBI Taxonomy" id="130796"/>
    <lineage>
        <taxon>Bacteria</taxon>
        <taxon>Bacillati</taxon>
        <taxon>Actinomycetota</taxon>
        <taxon>Actinomycetes</taxon>
        <taxon>Pseudonocardiales</taxon>
        <taxon>Pseudonocardiaceae</taxon>
        <taxon>Crossiella</taxon>
    </lineage>
</organism>
<dbReference type="InterPro" id="IPR000182">
    <property type="entry name" value="GNAT_dom"/>
</dbReference>
<name>A0ABS5ASA1_9PSEU</name>
<evidence type="ECO:0000313" key="2">
    <source>
        <dbReference type="EMBL" id="MBP2478570.1"/>
    </source>
</evidence>
<keyword evidence="2" id="KW-0012">Acyltransferase</keyword>
<dbReference type="EC" id="2.3.1.57" evidence="2"/>
<evidence type="ECO:0000313" key="3">
    <source>
        <dbReference type="Proteomes" id="UP001519363"/>
    </source>
</evidence>
<comment type="caution">
    <text evidence="2">The sequence shown here is derived from an EMBL/GenBank/DDBJ whole genome shotgun (WGS) entry which is preliminary data.</text>
</comment>
<proteinExistence type="predicted"/>
<keyword evidence="3" id="KW-1185">Reference proteome</keyword>
<dbReference type="InterPro" id="IPR016181">
    <property type="entry name" value="Acyl_CoA_acyltransferase"/>
</dbReference>
<keyword evidence="2" id="KW-0808">Transferase</keyword>
<dbReference type="Gene3D" id="1.10.287.900">
    <property type="entry name" value="The crystal structure of the spermine/spermidine acetyltransferase from enterococcus faecali"/>
    <property type="match status" value="1"/>
</dbReference>
<gene>
    <name evidence="2" type="ORF">JOF53_007442</name>
</gene>
<evidence type="ECO:0000259" key="1">
    <source>
        <dbReference type="PROSITE" id="PS51186"/>
    </source>
</evidence>
<dbReference type="SUPFAM" id="SSF55729">
    <property type="entry name" value="Acyl-CoA N-acyltransferases (Nat)"/>
    <property type="match status" value="1"/>
</dbReference>